<comment type="caution">
    <text evidence="4">The sequence shown here is derived from an EMBL/GenBank/DDBJ whole genome shotgun (WGS) entry which is preliminary data.</text>
</comment>
<dbReference type="InterPro" id="IPR052398">
    <property type="entry name" value="Ubiquitin_hydrolase_53/54"/>
</dbReference>
<evidence type="ECO:0000256" key="2">
    <source>
        <dbReference type="ARBA" id="ARBA00022801"/>
    </source>
</evidence>
<dbReference type="PANTHER" id="PTHR22975:SF9">
    <property type="entry name" value="ECHINUS SPLICE FORM 3"/>
    <property type="match status" value="1"/>
</dbReference>
<name>A0A6A2XYY7_HIBSY</name>
<dbReference type="GO" id="GO:0016787">
    <property type="term" value="F:hydrolase activity"/>
    <property type="evidence" value="ECO:0007669"/>
    <property type="project" value="UniProtKB-KW"/>
</dbReference>
<evidence type="ECO:0000313" key="4">
    <source>
        <dbReference type="EMBL" id="KAE8672555.1"/>
    </source>
</evidence>
<feature type="region of interest" description="Disordered" evidence="3">
    <location>
        <begin position="74"/>
        <end position="118"/>
    </location>
</feature>
<dbReference type="EMBL" id="VEPZ02001443">
    <property type="protein sequence ID" value="KAE8672555.1"/>
    <property type="molecule type" value="Genomic_DNA"/>
</dbReference>
<evidence type="ECO:0000256" key="3">
    <source>
        <dbReference type="SAM" id="MobiDB-lite"/>
    </source>
</evidence>
<keyword evidence="1" id="KW-0833">Ubl conjugation pathway</keyword>
<sequence>MQLSKVDARIMRNVTGMKQLEVGLEPVSAYDYRLILFPLVKSYLRVHMEGLAEKVATEKSDAAREAFLAELARDSKKGIQGGNDNSRNSQKKSKDKKKNKEFRKSKESKASGENELHILNDETAEQVSLAIVSDGDHLGSEVVSLNSDELNLKQQEDIRVEDDTSEWQTVRKSSRHKSSNRYLDGKCQVVRRKAFNLEVFISM</sequence>
<reference evidence="4" key="1">
    <citation type="submission" date="2019-09" db="EMBL/GenBank/DDBJ databases">
        <title>Draft genome information of white flower Hibiscus syriacus.</title>
        <authorList>
            <person name="Kim Y.-M."/>
        </authorList>
    </citation>
    <scope>NUCLEOTIDE SEQUENCE [LARGE SCALE GENOMIC DNA]</scope>
    <source>
        <strain evidence="4">YM2019G1</strain>
    </source>
</reference>
<feature type="compositionally biased region" description="Basic and acidic residues" evidence="3">
    <location>
        <begin position="102"/>
        <end position="118"/>
    </location>
</feature>
<keyword evidence="2" id="KW-0378">Hydrolase</keyword>
<protein>
    <submittedName>
        <fullName evidence="4">Uncharacterized protein</fullName>
    </submittedName>
</protein>
<dbReference type="AlphaFoldDB" id="A0A6A2XYY7"/>
<dbReference type="Proteomes" id="UP000436088">
    <property type="component" value="Unassembled WGS sequence"/>
</dbReference>
<organism evidence="4 5">
    <name type="scientific">Hibiscus syriacus</name>
    <name type="common">Rose of Sharon</name>
    <dbReference type="NCBI Taxonomy" id="106335"/>
    <lineage>
        <taxon>Eukaryota</taxon>
        <taxon>Viridiplantae</taxon>
        <taxon>Streptophyta</taxon>
        <taxon>Embryophyta</taxon>
        <taxon>Tracheophyta</taxon>
        <taxon>Spermatophyta</taxon>
        <taxon>Magnoliopsida</taxon>
        <taxon>eudicotyledons</taxon>
        <taxon>Gunneridae</taxon>
        <taxon>Pentapetalae</taxon>
        <taxon>rosids</taxon>
        <taxon>malvids</taxon>
        <taxon>Malvales</taxon>
        <taxon>Malvaceae</taxon>
        <taxon>Malvoideae</taxon>
        <taxon>Hibiscus</taxon>
    </lineage>
</organism>
<proteinExistence type="predicted"/>
<accession>A0A6A2XYY7</accession>
<feature type="compositionally biased region" description="Basic residues" evidence="3">
    <location>
        <begin position="89"/>
        <end position="101"/>
    </location>
</feature>
<evidence type="ECO:0000313" key="5">
    <source>
        <dbReference type="Proteomes" id="UP000436088"/>
    </source>
</evidence>
<evidence type="ECO:0000256" key="1">
    <source>
        <dbReference type="ARBA" id="ARBA00022786"/>
    </source>
</evidence>
<keyword evidence="5" id="KW-1185">Reference proteome</keyword>
<gene>
    <name evidence="4" type="ORF">F3Y22_tig00111837pilonHSYRG00265</name>
</gene>
<dbReference type="PANTHER" id="PTHR22975">
    <property type="entry name" value="UBIQUITIN SPECIFIC PROTEINASE"/>
    <property type="match status" value="1"/>
</dbReference>